<dbReference type="InterPro" id="IPR025966">
    <property type="entry name" value="OppC_N"/>
</dbReference>
<dbReference type="InterPro" id="IPR000515">
    <property type="entry name" value="MetI-like"/>
</dbReference>
<feature type="transmembrane region" description="Helical" evidence="7">
    <location>
        <begin position="507"/>
        <end position="529"/>
    </location>
</feature>
<dbReference type="EMBL" id="FMWL01000005">
    <property type="protein sequence ID" value="SCZ78726.1"/>
    <property type="molecule type" value="Genomic_DNA"/>
</dbReference>
<gene>
    <name evidence="10" type="ORF">SAMN03080599_01403</name>
</gene>
<dbReference type="AlphaFoldDB" id="A0A1G5RXJ4"/>
<dbReference type="Proteomes" id="UP000199208">
    <property type="component" value="Unassembled WGS sequence"/>
</dbReference>
<accession>A0A1G5RXJ4</accession>
<evidence type="ECO:0000259" key="9">
    <source>
        <dbReference type="PROSITE" id="PS50928"/>
    </source>
</evidence>
<feature type="transmembrane region" description="Helical" evidence="7">
    <location>
        <begin position="391"/>
        <end position="415"/>
    </location>
</feature>
<evidence type="ECO:0000256" key="5">
    <source>
        <dbReference type="ARBA" id="ARBA00022989"/>
    </source>
</evidence>
<reference evidence="10 11" key="1">
    <citation type="submission" date="2016-10" db="EMBL/GenBank/DDBJ databases">
        <authorList>
            <person name="de Groot N.N."/>
        </authorList>
    </citation>
    <scope>NUCLEOTIDE SEQUENCE [LARGE SCALE GENOMIC DNA]</scope>
    <source>
        <strain evidence="10 11">DSM 2784</strain>
    </source>
</reference>
<keyword evidence="6 7" id="KW-0472">Membrane</keyword>
<evidence type="ECO:0000256" key="2">
    <source>
        <dbReference type="ARBA" id="ARBA00022448"/>
    </source>
</evidence>
<dbReference type="OrthoDB" id="9783218at2"/>
<feature type="domain" description="ABC transmembrane type-1" evidence="9">
    <location>
        <begin position="387"/>
        <end position="585"/>
    </location>
</feature>
<evidence type="ECO:0000313" key="10">
    <source>
        <dbReference type="EMBL" id="SCZ78726.1"/>
    </source>
</evidence>
<feature type="transmembrane region" description="Helical" evidence="7">
    <location>
        <begin position="564"/>
        <end position="588"/>
    </location>
</feature>
<evidence type="ECO:0000256" key="3">
    <source>
        <dbReference type="ARBA" id="ARBA00022475"/>
    </source>
</evidence>
<dbReference type="GO" id="GO:0005886">
    <property type="term" value="C:plasma membrane"/>
    <property type="evidence" value="ECO:0007669"/>
    <property type="project" value="UniProtKB-SubCell"/>
</dbReference>
<dbReference type="RefSeq" id="WP_092590184.1">
    <property type="nucleotide sequence ID" value="NZ_FMWL01000005.1"/>
</dbReference>
<dbReference type="CDD" id="cd06261">
    <property type="entry name" value="TM_PBP2"/>
    <property type="match status" value="1"/>
</dbReference>
<dbReference type="SUPFAM" id="SSF161098">
    <property type="entry name" value="MetI-like"/>
    <property type="match status" value="1"/>
</dbReference>
<keyword evidence="5 7" id="KW-1133">Transmembrane helix</keyword>
<keyword evidence="11" id="KW-1185">Reference proteome</keyword>
<dbReference type="PROSITE" id="PS50928">
    <property type="entry name" value="ABC_TM1"/>
    <property type="match status" value="1"/>
</dbReference>
<evidence type="ECO:0000256" key="7">
    <source>
        <dbReference type="RuleBase" id="RU363032"/>
    </source>
</evidence>
<evidence type="ECO:0000313" key="11">
    <source>
        <dbReference type="Proteomes" id="UP000199208"/>
    </source>
</evidence>
<feature type="transmembrane region" description="Helical" evidence="7">
    <location>
        <begin position="58"/>
        <end position="79"/>
    </location>
</feature>
<evidence type="ECO:0000256" key="8">
    <source>
        <dbReference type="SAM" id="MobiDB-lite"/>
    </source>
</evidence>
<evidence type="ECO:0000256" key="6">
    <source>
        <dbReference type="ARBA" id="ARBA00023136"/>
    </source>
</evidence>
<dbReference type="GO" id="GO:0055085">
    <property type="term" value="P:transmembrane transport"/>
    <property type="evidence" value="ECO:0007669"/>
    <property type="project" value="InterPro"/>
</dbReference>
<dbReference type="InterPro" id="IPR035906">
    <property type="entry name" value="MetI-like_sf"/>
</dbReference>
<feature type="transmembrane region" description="Helical" evidence="7">
    <location>
        <begin position="422"/>
        <end position="445"/>
    </location>
</feature>
<dbReference type="PANTHER" id="PTHR43386:SF1">
    <property type="entry name" value="D,D-DIPEPTIDE TRANSPORT SYSTEM PERMEASE PROTEIN DDPC-RELATED"/>
    <property type="match status" value="1"/>
</dbReference>
<comment type="subcellular location">
    <subcellularLocation>
        <location evidence="1 7">Cell membrane</location>
        <topology evidence="1 7">Multi-pass membrane protein</topology>
    </subcellularLocation>
</comment>
<dbReference type="STRING" id="1120920.SAMN03080599_01403"/>
<evidence type="ECO:0000256" key="4">
    <source>
        <dbReference type="ARBA" id="ARBA00022692"/>
    </source>
</evidence>
<feature type="region of interest" description="Disordered" evidence="8">
    <location>
        <begin position="1"/>
        <end position="28"/>
    </location>
</feature>
<keyword evidence="4 7" id="KW-0812">Transmembrane</keyword>
<keyword evidence="2 7" id="KW-0813">Transport</keyword>
<dbReference type="InterPro" id="IPR050366">
    <property type="entry name" value="BP-dependent_transpt_permease"/>
</dbReference>
<proteinExistence type="inferred from homology"/>
<sequence>MTQREESIRGKVKLSHTNTEGEPDLSHLSRSNALSDEQRLKVLSPGMLVIKRFLRNRLAIIGLIIIAFMFVFSFIGGLVSPYDEAQVFKYVGTMSKEYASVTFNDEYRFLAADGRDYNNLAHSKFILARNTGKTTFTAGDTQYHIVEEGDAFYRIVSSEPIANMTSFRGIVAINPVAGETLSEAAKTAATEAVGSGANQFTAEGVLYTITQNGREYVLGRSGDAAIESKNILEPAVAGTTIGYAFAYEAEKAVRAEGVSSFVVNGQSYEIEEEDNLSVIYAVAGAGKVPYAILSRMAIQPVSQAVFLSLEFKKTLIESVAAGADGFVHGEADGAAVDYSLSRLNNVYTVKSDTLTHLISIHEQPSKTHWLGTDKHGMDVLTRLMYGGRISLTIGFIVVLLESVLGVIMGGLAGYFGKWVDMLIMRIVDVFNCIPFLPLLIILGSIMDTLEIDPQLRIYYLMFILGIMSWPGIARMVRGQILSLREQEFMIAAEATGLSVSRRIFKHLVPNVIPQLIVFATMGLGSVILYESTLSFLGLGVKFPLASWGNIISGVTTAYEMTNFWFVWIPAGMLILLTVLGFNFVGDGLRDAFDPKMKR</sequence>
<dbReference type="Pfam" id="PF12911">
    <property type="entry name" value="OppC_N"/>
    <property type="match status" value="1"/>
</dbReference>
<feature type="transmembrane region" description="Helical" evidence="7">
    <location>
        <begin position="457"/>
        <end position="476"/>
    </location>
</feature>
<keyword evidence="3" id="KW-1003">Cell membrane</keyword>
<organism evidence="10 11">
    <name type="scientific">Acidaminobacter hydrogenoformans DSM 2784</name>
    <dbReference type="NCBI Taxonomy" id="1120920"/>
    <lineage>
        <taxon>Bacteria</taxon>
        <taxon>Bacillati</taxon>
        <taxon>Bacillota</taxon>
        <taxon>Clostridia</taxon>
        <taxon>Peptostreptococcales</taxon>
        <taxon>Acidaminobacteraceae</taxon>
        <taxon>Acidaminobacter</taxon>
    </lineage>
</organism>
<dbReference type="PANTHER" id="PTHR43386">
    <property type="entry name" value="OLIGOPEPTIDE TRANSPORT SYSTEM PERMEASE PROTEIN APPC"/>
    <property type="match status" value="1"/>
</dbReference>
<name>A0A1G5RXJ4_9FIRM</name>
<evidence type="ECO:0000256" key="1">
    <source>
        <dbReference type="ARBA" id="ARBA00004651"/>
    </source>
</evidence>
<dbReference type="Pfam" id="PF00528">
    <property type="entry name" value="BPD_transp_1"/>
    <property type="match status" value="1"/>
</dbReference>
<dbReference type="Gene3D" id="1.10.3720.10">
    <property type="entry name" value="MetI-like"/>
    <property type="match status" value="1"/>
</dbReference>
<protein>
    <submittedName>
        <fullName evidence="10">Peptide/nickel transport system permease protein</fullName>
    </submittedName>
</protein>
<comment type="similarity">
    <text evidence="7">Belongs to the binding-protein-dependent transport system permease family.</text>
</comment>